<dbReference type="SUPFAM" id="SSF46785">
    <property type="entry name" value="Winged helix' DNA-binding domain"/>
    <property type="match status" value="1"/>
</dbReference>
<dbReference type="InterPro" id="IPR036390">
    <property type="entry name" value="WH_DNA-bd_sf"/>
</dbReference>
<gene>
    <name evidence="6" type="ORF">NUH88_17855</name>
</gene>
<dbReference type="Pfam" id="PF03466">
    <property type="entry name" value="LysR_substrate"/>
    <property type="match status" value="1"/>
</dbReference>
<dbReference type="Gene3D" id="1.10.10.10">
    <property type="entry name" value="Winged helix-like DNA-binding domain superfamily/Winged helix DNA-binding domain"/>
    <property type="match status" value="1"/>
</dbReference>
<evidence type="ECO:0000256" key="4">
    <source>
        <dbReference type="ARBA" id="ARBA00023163"/>
    </source>
</evidence>
<dbReference type="PROSITE" id="PS50931">
    <property type="entry name" value="HTH_LYSR"/>
    <property type="match status" value="1"/>
</dbReference>
<keyword evidence="7" id="KW-1185">Reference proteome</keyword>
<evidence type="ECO:0000259" key="5">
    <source>
        <dbReference type="PROSITE" id="PS50931"/>
    </source>
</evidence>
<proteinExistence type="inferred from homology"/>
<dbReference type="GO" id="GO:0003700">
    <property type="term" value="F:DNA-binding transcription factor activity"/>
    <property type="evidence" value="ECO:0007669"/>
    <property type="project" value="InterPro"/>
</dbReference>
<dbReference type="GO" id="GO:0043565">
    <property type="term" value="F:sequence-specific DNA binding"/>
    <property type="evidence" value="ECO:0007669"/>
    <property type="project" value="TreeGrafter"/>
</dbReference>
<name>A0A9J7AQ15_9PROT</name>
<keyword evidence="2" id="KW-0805">Transcription regulation</keyword>
<evidence type="ECO:0000313" key="6">
    <source>
        <dbReference type="EMBL" id="UUX49254.1"/>
    </source>
</evidence>
<dbReference type="InterPro" id="IPR036388">
    <property type="entry name" value="WH-like_DNA-bd_sf"/>
</dbReference>
<dbReference type="GO" id="GO:0010628">
    <property type="term" value="P:positive regulation of gene expression"/>
    <property type="evidence" value="ECO:0007669"/>
    <property type="project" value="TreeGrafter"/>
</dbReference>
<feature type="domain" description="HTH lysR-type" evidence="5">
    <location>
        <begin position="2"/>
        <end position="59"/>
    </location>
</feature>
<evidence type="ECO:0000313" key="7">
    <source>
        <dbReference type="Proteomes" id="UP001060336"/>
    </source>
</evidence>
<dbReference type="PRINTS" id="PR00039">
    <property type="entry name" value="HTHLYSR"/>
</dbReference>
<sequence>MINARQLEVLCTVIEVGTTARAAELLNVSQPAVSNMIRHTEDLIGFPLFVRERGRLIPTREAQHIAQEAQYLFMQQKRVDDIISELRGGTIGRLNLIATPSLGHGILPRVIAEFVKNKPKLKLSVEFGSIDEINEHLVSGRADLAFSITQPRHSVLTVRPVAEGRMMCVCPKDHELAYSERVNVTDLNHVKHISYAAGTPLGQLIDPVFSKQGLERRYFCEVRHTATALEMALNGLGVTLVDSFALVGRDLTTLAIRPTSPTLRLNLFSITCNLFPTSNVALQFQSFFGEYLKQHDPAHTEV</sequence>
<dbReference type="Pfam" id="PF00126">
    <property type="entry name" value="HTH_1"/>
    <property type="match status" value="1"/>
</dbReference>
<keyword evidence="3" id="KW-0238">DNA-binding</keyword>
<evidence type="ECO:0000256" key="2">
    <source>
        <dbReference type="ARBA" id="ARBA00023015"/>
    </source>
</evidence>
<dbReference type="PANTHER" id="PTHR30427">
    <property type="entry name" value="TRANSCRIPTIONAL ACTIVATOR PROTEIN LYSR"/>
    <property type="match status" value="1"/>
</dbReference>
<comment type="similarity">
    <text evidence="1">Belongs to the LysR transcriptional regulatory family.</text>
</comment>
<dbReference type="PANTHER" id="PTHR30427:SF1">
    <property type="entry name" value="TRANSCRIPTIONAL ACTIVATOR PROTEIN LYSR"/>
    <property type="match status" value="1"/>
</dbReference>
<dbReference type="Gene3D" id="3.40.190.290">
    <property type="match status" value="1"/>
</dbReference>
<keyword evidence="4" id="KW-0804">Transcription</keyword>
<dbReference type="KEGG" id="naci:NUH88_17855"/>
<dbReference type="EMBL" id="CP102480">
    <property type="protein sequence ID" value="UUX49254.1"/>
    <property type="molecule type" value="Genomic_DNA"/>
</dbReference>
<dbReference type="InterPro" id="IPR005119">
    <property type="entry name" value="LysR_subst-bd"/>
</dbReference>
<dbReference type="InterPro" id="IPR000847">
    <property type="entry name" value="LysR_HTH_N"/>
</dbReference>
<dbReference type="SUPFAM" id="SSF53850">
    <property type="entry name" value="Periplasmic binding protein-like II"/>
    <property type="match status" value="1"/>
</dbReference>
<reference evidence="6" key="1">
    <citation type="submission" date="2022-08" db="EMBL/GenBank/DDBJ databases">
        <title>Nisaea acidiphila sp. nov., isolated from a marine algal debris and emended description of the genus Nisaea Urios et al. 2008.</title>
        <authorList>
            <person name="Kwon K."/>
        </authorList>
    </citation>
    <scope>NUCLEOTIDE SEQUENCE</scope>
    <source>
        <strain evidence="6">MEBiC11861</strain>
    </source>
</reference>
<evidence type="ECO:0000256" key="3">
    <source>
        <dbReference type="ARBA" id="ARBA00023125"/>
    </source>
</evidence>
<accession>A0A9J7AQ15</accession>
<protein>
    <submittedName>
        <fullName evidence="6">LysR family transcriptional regulator</fullName>
    </submittedName>
</protein>
<dbReference type="Proteomes" id="UP001060336">
    <property type="component" value="Chromosome"/>
</dbReference>
<evidence type="ECO:0000256" key="1">
    <source>
        <dbReference type="ARBA" id="ARBA00009437"/>
    </source>
</evidence>
<dbReference type="RefSeq" id="WP_257767803.1">
    <property type="nucleotide sequence ID" value="NZ_CP102480.1"/>
</dbReference>
<organism evidence="6 7">
    <name type="scientific">Nisaea acidiphila</name>
    <dbReference type="NCBI Taxonomy" id="1862145"/>
    <lineage>
        <taxon>Bacteria</taxon>
        <taxon>Pseudomonadati</taxon>
        <taxon>Pseudomonadota</taxon>
        <taxon>Alphaproteobacteria</taxon>
        <taxon>Rhodospirillales</taxon>
        <taxon>Thalassobaculaceae</taxon>
        <taxon>Nisaea</taxon>
    </lineage>
</organism>
<dbReference type="AlphaFoldDB" id="A0A9J7AQ15"/>